<dbReference type="AlphaFoldDB" id="A0A1C3RGQ5"/>
<dbReference type="Proteomes" id="UP000231658">
    <property type="component" value="Unassembled WGS sequence"/>
</dbReference>
<evidence type="ECO:0000313" key="1">
    <source>
        <dbReference type="EMBL" id="SCA56477.1"/>
    </source>
</evidence>
<dbReference type="Pfam" id="PF08902">
    <property type="entry name" value="DUF1848"/>
    <property type="match status" value="1"/>
</dbReference>
<evidence type="ECO:0008006" key="3">
    <source>
        <dbReference type="Google" id="ProtNLM"/>
    </source>
</evidence>
<reference evidence="1 2" key="1">
    <citation type="submission" date="2016-07" db="EMBL/GenBank/DDBJ databases">
        <authorList>
            <person name="Lefevre C.T."/>
        </authorList>
    </citation>
    <scope>NUCLEOTIDE SEQUENCE [LARGE SCALE GENOMIC DNA]</scope>
    <source>
        <strain evidence="1">PR1</strain>
    </source>
</reference>
<dbReference type="InterPro" id="IPR014998">
    <property type="entry name" value="DUF1848"/>
</dbReference>
<protein>
    <recommendedName>
        <fullName evidence="3">DNA repair photolyase</fullName>
    </recommendedName>
</protein>
<sequence length="293" mass="33823">MIISASRRTDIPAFYSKWFINRLRAGFVQTRNPFNYHQVKKVSLLPQDVDCIVFWTRNPAPLMDHLGELDDLKIPYYFHYTITGYPRALERKTPKLDQAIETFQALSERIGPERVIWRYDPILLSNLVQPQDHMKVFGTIAGKLKGHSQRAVISMADFYTKTERNLDKIEGLNYDNLRLHNNLLEEFINQFKNEADRNGLTLYSCAEESDLECFGISAGQCIDEGLISRFTELKVRFKKDSGQRKNCGCVKSVDIGAYNSCLHGCEYCYATYNQNRALTNAKKHDPESPFLIE</sequence>
<dbReference type="STRING" id="1867952.MTBPR1_20325"/>
<name>A0A1C3RGQ5_9PROT</name>
<gene>
    <name evidence="1" type="ORF">MTBPR1_20325</name>
</gene>
<accession>A0A1C3RGQ5</accession>
<organism evidence="1 2">
    <name type="scientific">Candidatus Terasakiella magnetica</name>
    <dbReference type="NCBI Taxonomy" id="1867952"/>
    <lineage>
        <taxon>Bacteria</taxon>
        <taxon>Pseudomonadati</taxon>
        <taxon>Pseudomonadota</taxon>
        <taxon>Alphaproteobacteria</taxon>
        <taxon>Rhodospirillales</taxon>
        <taxon>Terasakiellaceae</taxon>
        <taxon>Terasakiella</taxon>
    </lineage>
</organism>
<keyword evidence="2" id="KW-1185">Reference proteome</keyword>
<proteinExistence type="predicted"/>
<dbReference type="RefSeq" id="WP_069188562.1">
    <property type="nucleotide sequence ID" value="NZ_FLYE01000012.1"/>
</dbReference>
<evidence type="ECO:0000313" key="2">
    <source>
        <dbReference type="Proteomes" id="UP000231658"/>
    </source>
</evidence>
<dbReference type="EMBL" id="FLYE01000012">
    <property type="protein sequence ID" value="SCA56477.1"/>
    <property type="molecule type" value="Genomic_DNA"/>
</dbReference>
<dbReference type="OrthoDB" id="9771212at2"/>